<evidence type="ECO:0000256" key="3">
    <source>
        <dbReference type="SAM" id="MobiDB-lite"/>
    </source>
</evidence>
<reference evidence="5 6" key="1">
    <citation type="journal article" date="2015" name="Sci. Rep.">
        <title>Chromosome-level genome map provides insights into diverse defense mechanisms in the medicinal fungus Ganoderma sinense.</title>
        <authorList>
            <person name="Zhu Y."/>
            <person name="Xu J."/>
            <person name="Sun C."/>
            <person name="Zhou S."/>
            <person name="Xu H."/>
            <person name="Nelson D.R."/>
            <person name="Qian J."/>
            <person name="Song J."/>
            <person name="Luo H."/>
            <person name="Xiang L."/>
            <person name="Li Y."/>
            <person name="Xu Z."/>
            <person name="Ji A."/>
            <person name="Wang L."/>
            <person name="Lu S."/>
            <person name="Hayward A."/>
            <person name="Sun W."/>
            <person name="Li X."/>
            <person name="Schwartz D.C."/>
            <person name="Wang Y."/>
            <person name="Chen S."/>
        </authorList>
    </citation>
    <scope>NUCLEOTIDE SEQUENCE [LARGE SCALE GENOMIC DNA]</scope>
    <source>
        <strain evidence="5 6">ZZ0214-1</strain>
    </source>
</reference>
<dbReference type="InterPro" id="IPR012677">
    <property type="entry name" value="Nucleotide-bd_a/b_plait_sf"/>
</dbReference>
<dbReference type="STRING" id="1077348.A0A2G8SD55"/>
<feature type="compositionally biased region" description="Acidic residues" evidence="3">
    <location>
        <begin position="32"/>
        <end position="46"/>
    </location>
</feature>
<dbReference type="InterPro" id="IPR035979">
    <property type="entry name" value="RBD_domain_sf"/>
</dbReference>
<feature type="compositionally biased region" description="Basic and acidic residues" evidence="3">
    <location>
        <begin position="98"/>
        <end position="114"/>
    </location>
</feature>
<keyword evidence="6" id="KW-1185">Reference proteome</keyword>
<sequence>MSLAPRLTKKQKKALAFRDRGKAKGKSKAESFDELDNDIPVEEDQDRADAALYLAEEATSLEAQAGLPEHATKGGSQVEGESGAQDGQEQGKGKKRKREEWDWEVVKDEGKGEESAALSKKAKKKRKGVDGAAVDGEEDGGEGDARKQKFILFVGNLKYTTTKETVAQHFSQCDPPPTVRLMTPKPSATSKPTAKSKGFAFVEFTHQGALQQGLKLHQSELEGRKINVELTAGGGGNSEHRLEKVKQRNKELHDQRKGQLLKGSSKKKSKGQGVEREGEGGEEVQIDRPQRYSATSGVDQVPLKKRTWSIAEETDEAPAGKKRGSKKGKKRPPKPLGTGVNAIPVG</sequence>
<dbReference type="CDD" id="cd12400">
    <property type="entry name" value="RRM_Nop6"/>
    <property type="match status" value="1"/>
</dbReference>
<dbReference type="PANTHER" id="PTHR23236">
    <property type="entry name" value="EUKARYOTIC TRANSLATION INITIATION FACTOR 4B/4H"/>
    <property type="match status" value="1"/>
</dbReference>
<feature type="region of interest" description="Disordered" evidence="3">
    <location>
        <begin position="168"/>
        <end position="194"/>
    </location>
</feature>
<dbReference type="EMBL" id="AYKW01000012">
    <property type="protein sequence ID" value="PIL31705.1"/>
    <property type="molecule type" value="Genomic_DNA"/>
</dbReference>
<feature type="region of interest" description="Disordered" evidence="3">
    <location>
        <begin position="230"/>
        <end position="346"/>
    </location>
</feature>
<feature type="domain" description="RRM" evidence="4">
    <location>
        <begin position="150"/>
        <end position="233"/>
    </location>
</feature>
<dbReference type="PANTHER" id="PTHR23236:SF51">
    <property type="entry name" value="NUCLEOLAR PROTEIN 6"/>
    <property type="match status" value="1"/>
</dbReference>
<organism evidence="5 6">
    <name type="scientific">Ganoderma sinense ZZ0214-1</name>
    <dbReference type="NCBI Taxonomy" id="1077348"/>
    <lineage>
        <taxon>Eukaryota</taxon>
        <taxon>Fungi</taxon>
        <taxon>Dikarya</taxon>
        <taxon>Basidiomycota</taxon>
        <taxon>Agaricomycotina</taxon>
        <taxon>Agaricomycetes</taxon>
        <taxon>Polyporales</taxon>
        <taxon>Polyporaceae</taxon>
        <taxon>Ganoderma</taxon>
    </lineage>
</organism>
<dbReference type="SUPFAM" id="SSF54928">
    <property type="entry name" value="RNA-binding domain, RBD"/>
    <property type="match status" value="1"/>
</dbReference>
<dbReference type="Gene3D" id="3.30.70.330">
    <property type="match status" value="1"/>
</dbReference>
<evidence type="ECO:0000256" key="2">
    <source>
        <dbReference type="PROSITE-ProRule" id="PRU00176"/>
    </source>
</evidence>
<dbReference type="GO" id="GO:0005730">
    <property type="term" value="C:nucleolus"/>
    <property type="evidence" value="ECO:0007669"/>
    <property type="project" value="TreeGrafter"/>
</dbReference>
<gene>
    <name evidence="5" type="ORF">GSI_06408</name>
</gene>
<dbReference type="Proteomes" id="UP000230002">
    <property type="component" value="Unassembled WGS sequence"/>
</dbReference>
<keyword evidence="1 2" id="KW-0694">RNA-binding</keyword>
<comment type="caution">
    <text evidence="5">The sequence shown here is derived from an EMBL/GenBank/DDBJ whole genome shotgun (WGS) entry which is preliminary data.</text>
</comment>
<dbReference type="InterPro" id="IPR000504">
    <property type="entry name" value="RRM_dom"/>
</dbReference>
<feature type="region of interest" description="Disordered" evidence="3">
    <location>
        <begin position="1"/>
        <end position="147"/>
    </location>
</feature>
<dbReference type="PROSITE" id="PS50102">
    <property type="entry name" value="RRM"/>
    <property type="match status" value="1"/>
</dbReference>
<feature type="compositionally biased region" description="Basic and acidic residues" evidence="3">
    <location>
        <begin position="273"/>
        <end position="290"/>
    </location>
</feature>
<dbReference type="OrthoDB" id="167718at2759"/>
<accession>A0A2G8SD55</accession>
<dbReference type="InterPro" id="IPR034228">
    <property type="entry name" value="Nop6_RRM"/>
</dbReference>
<feature type="compositionally biased region" description="Basic residues" evidence="3">
    <location>
        <begin position="320"/>
        <end position="333"/>
    </location>
</feature>
<dbReference type="GO" id="GO:0019843">
    <property type="term" value="F:rRNA binding"/>
    <property type="evidence" value="ECO:0007669"/>
    <property type="project" value="TreeGrafter"/>
</dbReference>
<evidence type="ECO:0000256" key="1">
    <source>
        <dbReference type="ARBA" id="ARBA00022884"/>
    </source>
</evidence>
<name>A0A2G8SD55_9APHY</name>
<evidence type="ECO:0000313" key="5">
    <source>
        <dbReference type="EMBL" id="PIL31705.1"/>
    </source>
</evidence>
<dbReference type="GO" id="GO:0042274">
    <property type="term" value="P:ribosomal small subunit biogenesis"/>
    <property type="evidence" value="ECO:0007669"/>
    <property type="project" value="TreeGrafter"/>
</dbReference>
<protein>
    <recommendedName>
        <fullName evidence="4">RRM domain-containing protein</fullName>
    </recommendedName>
</protein>
<dbReference type="AlphaFoldDB" id="A0A2G8SD55"/>
<evidence type="ECO:0000313" key="6">
    <source>
        <dbReference type="Proteomes" id="UP000230002"/>
    </source>
</evidence>
<feature type="compositionally biased region" description="Basic and acidic residues" evidence="3">
    <location>
        <begin position="16"/>
        <end position="31"/>
    </location>
</feature>
<dbReference type="Pfam" id="PF00076">
    <property type="entry name" value="RRM_1"/>
    <property type="match status" value="1"/>
</dbReference>
<evidence type="ECO:0000259" key="4">
    <source>
        <dbReference type="PROSITE" id="PS50102"/>
    </source>
</evidence>
<feature type="compositionally biased region" description="Basic and acidic residues" evidence="3">
    <location>
        <begin position="238"/>
        <end position="257"/>
    </location>
</feature>
<proteinExistence type="predicted"/>
<dbReference type="SMART" id="SM00360">
    <property type="entry name" value="RRM"/>
    <property type="match status" value="1"/>
</dbReference>